<protein>
    <submittedName>
        <fullName evidence="1">DUF4262 domain-containing protein</fullName>
    </submittedName>
</protein>
<reference evidence="1" key="1">
    <citation type="submission" date="2020-09" db="EMBL/GenBank/DDBJ databases">
        <authorList>
            <person name="Kittiwongwattana C."/>
        </authorList>
    </citation>
    <scope>NUCLEOTIDE SEQUENCE</scope>
    <source>
        <strain evidence="1">1303</strain>
    </source>
</reference>
<dbReference type="Proteomes" id="UP000503144">
    <property type="component" value="Chromosome"/>
</dbReference>
<evidence type="ECO:0000313" key="2">
    <source>
        <dbReference type="Proteomes" id="UP000503144"/>
    </source>
</evidence>
<name>A0ABX6LJP7_9BACT</name>
<gene>
    <name evidence="1" type="ORF">HF324_21825</name>
</gene>
<dbReference type="RefSeq" id="WP_168861559.1">
    <property type="nucleotide sequence ID" value="NZ_CP051204.2"/>
</dbReference>
<keyword evidence="2" id="KW-1185">Reference proteome</keyword>
<organism evidence="1 2">
    <name type="scientific">Chitinophaga oryzae</name>
    <dbReference type="NCBI Taxonomy" id="2725414"/>
    <lineage>
        <taxon>Bacteria</taxon>
        <taxon>Pseudomonadati</taxon>
        <taxon>Bacteroidota</taxon>
        <taxon>Chitinophagia</taxon>
        <taxon>Chitinophagales</taxon>
        <taxon>Chitinophagaceae</taxon>
        <taxon>Chitinophaga</taxon>
    </lineage>
</organism>
<proteinExistence type="predicted"/>
<dbReference type="Pfam" id="PF14081">
    <property type="entry name" value="DUF4262"/>
    <property type="match status" value="1"/>
</dbReference>
<accession>A0ABX6LJP7</accession>
<dbReference type="InterPro" id="IPR025358">
    <property type="entry name" value="DUF4262"/>
</dbReference>
<dbReference type="EMBL" id="CP051204">
    <property type="protein sequence ID" value="QJB40356.1"/>
    <property type="molecule type" value="Genomic_DNA"/>
</dbReference>
<evidence type="ECO:0000313" key="1">
    <source>
        <dbReference type="EMBL" id="QJB40356.1"/>
    </source>
</evidence>
<sequence length="242" mass="27955">MSDDHCPPLTRENIQENIDRHGCFIVQVPADDYLPAFAYTIGLYQRFQHPEIICFGLSLEVMASLLNDACSQIKTGAAFATNKLYDDFLEDYPVQFLSVDAAYYPYYPAAGCYFYEHASFAVLQLVWPDKQSRFPWEPDFNPDWQRKQPLLDRNADFMFPEEKNLGVFTTKQVLEGKPILYVYHDEEGDWQFHSEDEPSEADVRLVALSSIVGMDPGIVAIHQLSYGQRAWRASATDQWKWE</sequence>